<dbReference type="GO" id="GO:0007165">
    <property type="term" value="P:signal transduction"/>
    <property type="evidence" value="ECO:0007669"/>
    <property type="project" value="InterPro"/>
</dbReference>
<proteinExistence type="predicted"/>
<dbReference type="Pfam" id="PF01582">
    <property type="entry name" value="TIR"/>
    <property type="match status" value="1"/>
</dbReference>
<accession>A0AAN9XFH6</accession>
<dbReference type="InterPro" id="IPR032675">
    <property type="entry name" value="LRR_dom_sf"/>
</dbReference>
<reference evidence="2 3" key="1">
    <citation type="submission" date="2024-01" db="EMBL/GenBank/DDBJ databases">
        <title>The genomes of 5 underutilized Papilionoideae crops provide insights into root nodulation and disease resistanc.</title>
        <authorList>
            <person name="Jiang F."/>
        </authorList>
    </citation>
    <scope>NUCLEOTIDE SEQUENCE [LARGE SCALE GENOMIC DNA]</scope>
    <source>
        <strain evidence="2">DUOXIRENSHENG_FW03</strain>
        <tissue evidence="2">Leaves</tissue>
    </source>
</reference>
<dbReference type="Gene3D" id="3.80.10.10">
    <property type="entry name" value="Ribonuclease Inhibitor"/>
    <property type="match status" value="1"/>
</dbReference>
<organism evidence="2 3">
    <name type="scientific">Psophocarpus tetragonolobus</name>
    <name type="common">Winged bean</name>
    <name type="synonym">Dolichos tetragonolobus</name>
    <dbReference type="NCBI Taxonomy" id="3891"/>
    <lineage>
        <taxon>Eukaryota</taxon>
        <taxon>Viridiplantae</taxon>
        <taxon>Streptophyta</taxon>
        <taxon>Embryophyta</taxon>
        <taxon>Tracheophyta</taxon>
        <taxon>Spermatophyta</taxon>
        <taxon>Magnoliopsida</taxon>
        <taxon>eudicotyledons</taxon>
        <taxon>Gunneridae</taxon>
        <taxon>Pentapetalae</taxon>
        <taxon>rosids</taxon>
        <taxon>fabids</taxon>
        <taxon>Fabales</taxon>
        <taxon>Fabaceae</taxon>
        <taxon>Papilionoideae</taxon>
        <taxon>50 kb inversion clade</taxon>
        <taxon>NPAAA clade</taxon>
        <taxon>indigoferoid/millettioid clade</taxon>
        <taxon>Phaseoleae</taxon>
        <taxon>Psophocarpus</taxon>
    </lineage>
</organism>
<evidence type="ECO:0000313" key="3">
    <source>
        <dbReference type="Proteomes" id="UP001386955"/>
    </source>
</evidence>
<evidence type="ECO:0000259" key="1">
    <source>
        <dbReference type="PROSITE" id="PS50104"/>
    </source>
</evidence>
<dbReference type="InterPro" id="IPR035897">
    <property type="entry name" value="Toll_tir_struct_dom_sf"/>
</dbReference>
<dbReference type="SUPFAM" id="SSF52058">
    <property type="entry name" value="L domain-like"/>
    <property type="match status" value="1"/>
</dbReference>
<dbReference type="PANTHER" id="PTHR11017:SF263">
    <property type="entry name" value="ADP-RIBOSYL CYCLASE_CYCLIC ADP-RIBOSE HYDROLASE"/>
    <property type="match status" value="1"/>
</dbReference>
<comment type="caution">
    <text evidence="2">The sequence shown here is derived from an EMBL/GenBank/DDBJ whole genome shotgun (WGS) entry which is preliminary data.</text>
</comment>
<dbReference type="InterPro" id="IPR002182">
    <property type="entry name" value="NB-ARC"/>
</dbReference>
<dbReference type="Gene3D" id="3.40.50.300">
    <property type="entry name" value="P-loop containing nucleotide triphosphate hydrolases"/>
    <property type="match status" value="1"/>
</dbReference>
<name>A0AAN9XFH6_PSOTE</name>
<dbReference type="Pfam" id="PF00931">
    <property type="entry name" value="NB-ARC"/>
    <property type="match status" value="1"/>
</dbReference>
<dbReference type="SUPFAM" id="SSF52540">
    <property type="entry name" value="P-loop containing nucleoside triphosphate hydrolases"/>
    <property type="match status" value="1"/>
</dbReference>
<dbReference type="AlphaFoldDB" id="A0AAN9XFH6"/>
<dbReference type="GO" id="GO:0006952">
    <property type="term" value="P:defense response"/>
    <property type="evidence" value="ECO:0007669"/>
    <property type="project" value="InterPro"/>
</dbReference>
<dbReference type="EMBL" id="JAYMYS010000006">
    <property type="protein sequence ID" value="KAK7390300.1"/>
    <property type="molecule type" value="Genomic_DNA"/>
</dbReference>
<dbReference type="PRINTS" id="PR00364">
    <property type="entry name" value="DISEASERSIST"/>
</dbReference>
<dbReference type="PANTHER" id="PTHR11017">
    <property type="entry name" value="LEUCINE-RICH REPEAT-CONTAINING PROTEIN"/>
    <property type="match status" value="1"/>
</dbReference>
<keyword evidence="3" id="KW-1185">Reference proteome</keyword>
<protein>
    <recommendedName>
        <fullName evidence="1">TIR domain-containing protein</fullName>
    </recommendedName>
</protein>
<evidence type="ECO:0000313" key="2">
    <source>
        <dbReference type="EMBL" id="KAK7390300.1"/>
    </source>
</evidence>
<dbReference type="SUPFAM" id="SSF52200">
    <property type="entry name" value="Toll/Interleukin receptor TIR domain"/>
    <property type="match status" value="1"/>
</dbReference>
<dbReference type="PROSITE" id="PS50104">
    <property type="entry name" value="TIR"/>
    <property type="match status" value="1"/>
</dbReference>
<dbReference type="InterPro" id="IPR027417">
    <property type="entry name" value="P-loop_NTPase"/>
</dbReference>
<dbReference type="Proteomes" id="UP001386955">
    <property type="component" value="Unassembled WGS sequence"/>
</dbReference>
<dbReference type="Gene3D" id="3.40.50.10140">
    <property type="entry name" value="Toll/interleukin-1 receptor homology (TIR) domain"/>
    <property type="match status" value="1"/>
</dbReference>
<feature type="domain" description="TIR" evidence="1">
    <location>
        <begin position="414"/>
        <end position="467"/>
    </location>
</feature>
<dbReference type="InterPro" id="IPR044974">
    <property type="entry name" value="Disease_R_plants"/>
</dbReference>
<sequence>MVLEEAELVQEIIKEVDHKLIKRRKHSFKSEGLIGIDKSVTRIESLLREKPEDVRIIGIWGMAGIGKTIIAEEVFNRDSSGSAEIARLKDKALITNSENGDICMDDITKQMAWEIVREESTKEPGRRSHLLDPDDIYEVLNNDKGTAAIRSIKVNFSQVRKLKLSPLVFAKMNRLQYLLVHMDKYSPGDERYDVLPQGLQYVPSDLKYLCWTYYPLESLPEQFSAEKLVILDLTGSLITRIWKGVKVNTCALNVVNLKELILRECTFLQELPDFIKAENLRRVDLTSCYQLMSVHPSIFSLIRLKDLKLDECNSITTLSGNICSSSLDFLDLSGCPKLREFSVLTTESLINLDLSNTSVHVLPSSCVHDNKFYSLVLRNCAIERLPLCTKNLTELAHLDLSFSAKPMSNDAPQIEYDVFVSFRGEDVREGFLSHLKRKFRDDIQINTFWDYKLTKGQEIWPSLQKRI</sequence>
<dbReference type="InterPro" id="IPR000157">
    <property type="entry name" value="TIR_dom"/>
</dbReference>
<dbReference type="GO" id="GO:0043531">
    <property type="term" value="F:ADP binding"/>
    <property type="evidence" value="ECO:0007669"/>
    <property type="project" value="InterPro"/>
</dbReference>
<gene>
    <name evidence="2" type="ORF">VNO78_25602</name>
</gene>